<keyword evidence="2" id="KW-1185">Reference proteome</keyword>
<organism evidence="1 2">
    <name type="scientific">Pseudomonas thivervalensis</name>
    <dbReference type="NCBI Taxonomy" id="86265"/>
    <lineage>
        <taxon>Bacteria</taxon>
        <taxon>Pseudomonadati</taxon>
        <taxon>Pseudomonadota</taxon>
        <taxon>Gammaproteobacteria</taxon>
        <taxon>Pseudomonadales</taxon>
        <taxon>Pseudomonadaceae</taxon>
        <taxon>Pseudomonas</taxon>
    </lineage>
</organism>
<evidence type="ECO:0000313" key="1">
    <source>
        <dbReference type="EMBL" id="AXA60795.1"/>
    </source>
</evidence>
<proteinExistence type="predicted"/>
<name>A0A2Z4ZR54_9PSED</name>
<reference evidence="2" key="1">
    <citation type="journal article" date="2021" name="Front. Microbiol.">
        <title>Genomic Analysis of the 1-Aminocyclopropane-1-Carboxylate Deaminase-Producing Pseudomonas thivervalensis SC5 Reveals Its Multifaceted Roles in Soil and in Beneficial Interactions With Plants.</title>
        <authorList>
            <person name="Nascimento F.X."/>
            <person name="Uron P."/>
            <person name="Glick B.R."/>
            <person name="Giachini A."/>
            <person name="Rossi M.J."/>
        </authorList>
    </citation>
    <scope>NUCLEOTIDE SEQUENCE [LARGE SCALE GENOMIC DNA]</scope>
    <source>
        <strain evidence="2">PLM3</strain>
    </source>
</reference>
<evidence type="ECO:0000313" key="2">
    <source>
        <dbReference type="Proteomes" id="UP000251666"/>
    </source>
</evidence>
<protein>
    <submittedName>
        <fullName evidence="1">Adhesin</fullName>
    </submittedName>
</protein>
<dbReference type="Proteomes" id="UP000251666">
    <property type="component" value="Chromosome"/>
</dbReference>
<sequence>MRNGSQAEGAGWNHLINEHYSAVKNKSQFTVSQDELRQILQSKEVVSTPVTKVLPSADGPRFVREVDIGKNIGTDKFNNFSPTTKMSVLTDEAGNLVSAFPGVLK</sequence>
<accession>A0A2Z4ZR54</accession>
<dbReference type="EMBL" id="CP022202">
    <property type="protein sequence ID" value="AXA60795.1"/>
    <property type="molecule type" value="Genomic_DNA"/>
</dbReference>
<dbReference type="AlphaFoldDB" id="A0A2Z4ZR54"/>
<gene>
    <name evidence="1" type="ORF">CEQ51_12190</name>
</gene>